<organism evidence="6 7">
    <name type="scientific">Rouxiella badensis</name>
    <dbReference type="NCBI Taxonomy" id="1646377"/>
    <lineage>
        <taxon>Bacteria</taxon>
        <taxon>Pseudomonadati</taxon>
        <taxon>Pseudomonadota</taxon>
        <taxon>Gammaproteobacteria</taxon>
        <taxon>Enterobacterales</taxon>
        <taxon>Yersiniaceae</taxon>
        <taxon>Rouxiella</taxon>
    </lineage>
</organism>
<dbReference type="Proteomes" id="UP000192536">
    <property type="component" value="Unassembled WGS sequence"/>
</dbReference>
<dbReference type="SUPFAM" id="SSF111384">
    <property type="entry name" value="OmpH-like"/>
    <property type="match status" value="1"/>
</dbReference>
<keyword evidence="4" id="KW-0175">Coiled coil</keyword>
<evidence type="ECO:0000313" key="7">
    <source>
        <dbReference type="Proteomes" id="UP000192536"/>
    </source>
</evidence>
<dbReference type="Pfam" id="PF03938">
    <property type="entry name" value="OmpH"/>
    <property type="match status" value="1"/>
</dbReference>
<dbReference type="PANTHER" id="PTHR35089:SF1">
    <property type="entry name" value="CHAPERONE PROTEIN SKP"/>
    <property type="match status" value="1"/>
</dbReference>
<dbReference type="EMBL" id="MRWE01000041">
    <property type="protein sequence ID" value="ORJ23851.1"/>
    <property type="molecule type" value="Genomic_DNA"/>
</dbReference>
<dbReference type="Gene3D" id="3.30.910.20">
    <property type="entry name" value="Skp domain"/>
    <property type="match status" value="1"/>
</dbReference>
<comment type="similarity">
    <text evidence="3">Belongs to the skp family.</text>
</comment>
<keyword evidence="2 5" id="KW-0732">Signal</keyword>
<evidence type="ECO:0000256" key="5">
    <source>
        <dbReference type="SAM" id="SignalP"/>
    </source>
</evidence>
<dbReference type="GO" id="GO:0051082">
    <property type="term" value="F:unfolded protein binding"/>
    <property type="evidence" value="ECO:0007669"/>
    <property type="project" value="InterPro"/>
</dbReference>
<feature type="signal peptide" evidence="5">
    <location>
        <begin position="1"/>
        <end position="22"/>
    </location>
</feature>
<protein>
    <recommendedName>
        <fullName evidence="1">Chaperone protein Skp</fullName>
    </recommendedName>
</protein>
<dbReference type="PIRSF" id="PIRSF002094">
    <property type="entry name" value="OMP26_Skp"/>
    <property type="match status" value="1"/>
</dbReference>
<gene>
    <name evidence="6" type="ORF">BS640_19285</name>
</gene>
<feature type="chain" id="PRO_5010876896" description="Chaperone protein Skp" evidence="5">
    <location>
        <begin position="23"/>
        <end position="166"/>
    </location>
</feature>
<feature type="coiled-coil region" evidence="4">
    <location>
        <begin position="56"/>
        <end position="83"/>
    </location>
</feature>
<dbReference type="AlphaFoldDB" id="A0A1X0WAS7"/>
<evidence type="ECO:0000313" key="6">
    <source>
        <dbReference type="EMBL" id="ORJ23851.1"/>
    </source>
</evidence>
<evidence type="ECO:0000256" key="4">
    <source>
        <dbReference type="SAM" id="Coils"/>
    </source>
</evidence>
<dbReference type="PANTHER" id="PTHR35089">
    <property type="entry name" value="CHAPERONE PROTEIN SKP"/>
    <property type="match status" value="1"/>
</dbReference>
<dbReference type="STRING" id="1646377.BS640_19285"/>
<accession>A0A1X0WAS7</accession>
<dbReference type="InterPro" id="IPR005632">
    <property type="entry name" value="Chaperone_Skp"/>
</dbReference>
<evidence type="ECO:0000256" key="1">
    <source>
        <dbReference type="ARBA" id="ARBA00018026"/>
    </source>
</evidence>
<name>A0A1X0WAS7_9GAMM</name>
<dbReference type="GO" id="GO:0005829">
    <property type="term" value="C:cytosol"/>
    <property type="evidence" value="ECO:0007669"/>
    <property type="project" value="TreeGrafter"/>
</dbReference>
<proteinExistence type="inferred from homology"/>
<dbReference type="GeneID" id="93569021"/>
<comment type="caution">
    <text evidence="6">The sequence shown here is derived from an EMBL/GenBank/DDBJ whole genome shotgun (WGS) entry which is preliminary data.</text>
</comment>
<dbReference type="RefSeq" id="WP_017491972.1">
    <property type="nucleotide sequence ID" value="NZ_CAUQAZ010000021.1"/>
</dbReference>
<evidence type="ECO:0000256" key="3">
    <source>
        <dbReference type="PIRNR" id="PIRNR002094"/>
    </source>
</evidence>
<dbReference type="InterPro" id="IPR024930">
    <property type="entry name" value="Skp_dom_sf"/>
</dbReference>
<evidence type="ECO:0000256" key="2">
    <source>
        <dbReference type="ARBA" id="ARBA00022729"/>
    </source>
</evidence>
<reference evidence="6 7" key="1">
    <citation type="journal article" date="2017" name="Int. J. Syst. Evol. Microbiol.">
        <title>Rouxiella badensis sp. nov. and Rouxiella silvae sp. nov. isolated from peat bog soil in Germany and emendation of the genus description.</title>
        <authorList>
            <person name="Le Fleche-Mateos A."/>
            <person name="Kugler J.H."/>
            <person name="Hansen S.H."/>
            <person name="Syldatk C."/>
            <person name="Hausmann R."/>
            <person name="Lomprez F."/>
            <person name="Vandenbogaert M."/>
            <person name="Manuguerra J.C."/>
            <person name="Grimont P.A."/>
        </authorList>
    </citation>
    <scope>NUCLEOTIDE SEQUENCE [LARGE SCALE GENOMIC DNA]</scope>
    <source>
        <strain evidence="6 7">DSM 100043</strain>
    </source>
</reference>
<sequence length="166" mass="18264">MKKWLYAAGLGLVMAASASVQAADKIGVVNVQQIFQQMPAREAVAKQLENEFKGRATALQAQETALQSQMQNLQRNASTMKAADRAKLEKQVMANREDFSAKAQAFDNDNRRRQAEERNKILGRIQDAVKTVAAKDGLDIVIDANALAYASNDAKDITDEVLKQVK</sequence>
<dbReference type="NCBIfam" id="NF008047">
    <property type="entry name" value="PRK10780.1"/>
    <property type="match status" value="1"/>
</dbReference>
<dbReference type="GO" id="GO:0050821">
    <property type="term" value="P:protein stabilization"/>
    <property type="evidence" value="ECO:0007669"/>
    <property type="project" value="TreeGrafter"/>
</dbReference>
<dbReference type="SMART" id="SM00935">
    <property type="entry name" value="OmpH"/>
    <property type="match status" value="1"/>
</dbReference>
<keyword evidence="7" id="KW-1185">Reference proteome</keyword>